<keyword evidence="2" id="KW-1185">Reference proteome</keyword>
<evidence type="ECO:0000313" key="1">
    <source>
        <dbReference type="EMBL" id="KAJ8117988.1"/>
    </source>
</evidence>
<accession>A0ACC2ISE5</accession>
<proteinExistence type="predicted"/>
<sequence length="71" mass="7461">MSSYGSSYYPAKAAPRPSTSSTMSSSTYAQSAHSSRSYGSRPQAVVVVHKPSGPTYDPNTSTSAGNSGYYR</sequence>
<reference evidence="1" key="1">
    <citation type="submission" date="2022-11" db="EMBL/GenBank/DDBJ databases">
        <title>Genome Sequence of Boeremia exigua.</title>
        <authorList>
            <person name="Buettner E."/>
        </authorList>
    </citation>
    <scope>NUCLEOTIDE SEQUENCE</scope>
    <source>
        <strain evidence="1">CU02</strain>
    </source>
</reference>
<dbReference type="EMBL" id="JAPHNI010000033">
    <property type="protein sequence ID" value="KAJ8117988.1"/>
    <property type="molecule type" value="Genomic_DNA"/>
</dbReference>
<dbReference type="Proteomes" id="UP001153331">
    <property type="component" value="Unassembled WGS sequence"/>
</dbReference>
<comment type="caution">
    <text evidence="1">The sequence shown here is derived from an EMBL/GenBank/DDBJ whole genome shotgun (WGS) entry which is preliminary data.</text>
</comment>
<name>A0ACC2ISE5_9PLEO</name>
<protein>
    <submittedName>
        <fullName evidence="1">Uncharacterized protein</fullName>
    </submittedName>
</protein>
<evidence type="ECO:0000313" key="2">
    <source>
        <dbReference type="Proteomes" id="UP001153331"/>
    </source>
</evidence>
<organism evidence="1 2">
    <name type="scientific">Boeremia exigua</name>
    <dbReference type="NCBI Taxonomy" id="749465"/>
    <lineage>
        <taxon>Eukaryota</taxon>
        <taxon>Fungi</taxon>
        <taxon>Dikarya</taxon>
        <taxon>Ascomycota</taxon>
        <taxon>Pezizomycotina</taxon>
        <taxon>Dothideomycetes</taxon>
        <taxon>Pleosporomycetidae</taxon>
        <taxon>Pleosporales</taxon>
        <taxon>Pleosporineae</taxon>
        <taxon>Didymellaceae</taxon>
        <taxon>Boeremia</taxon>
    </lineage>
</organism>
<gene>
    <name evidence="1" type="ORF">OPT61_g926</name>
</gene>